<accession>A0ABT1NUL2</accession>
<reference evidence="6 7" key="1">
    <citation type="submission" date="2022-07" db="EMBL/GenBank/DDBJ databases">
        <title>Novel species in genus Arthrobacter.</title>
        <authorList>
            <person name="Liu Y."/>
        </authorList>
    </citation>
    <scope>NUCLEOTIDE SEQUENCE [LARGE SCALE GENOMIC DNA]</scope>
    <source>
        <strain evidence="7">zg-Y859</strain>
    </source>
</reference>
<evidence type="ECO:0000256" key="1">
    <source>
        <dbReference type="ARBA" id="ARBA00023015"/>
    </source>
</evidence>
<keyword evidence="2" id="KW-0238">DNA-binding</keyword>
<gene>
    <name evidence="6" type="ORF">NNX28_16020</name>
</gene>
<feature type="domain" description="HTH asnC-type" evidence="5">
    <location>
        <begin position="4"/>
        <end position="65"/>
    </location>
</feature>
<dbReference type="PRINTS" id="PR00033">
    <property type="entry name" value="HTHASNC"/>
</dbReference>
<dbReference type="PANTHER" id="PTHR30154:SF34">
    <property type="entry name" value="TRANSCRIPTIONAL REGULATOR AZLB"/>
    <property type="match status" value="1"/>
</dbReference>
<dbReference type="InterPro" id="IPR011008">
    <property type="entry name" value="Dimeric_a/b-barrel"/>
</dbReference>
<dbReference type="RefSeq" id="WP_255866462.1">
    <property type="nucleotide sequence ID" value="NZ_CP104263.1"/>
</dbReference>
<evidence type="ECO:0000259" key="5">
    <source>
        <dbReference type="PROSITE" id="PS50956"/>
    </source>
</evidence>
<name>A0ABT1NUL2_9MICC</name>
<dbReference type="InterPro" id="IPR019888">
    <property type="entry name" value="Tscrpt_reg_AsnC-like"/>
</dbReference>
<evidence type="ECO:0000256" key="4">
    <source>
        <dbReference type="SAM" id="MobiDB-lite"/>
    </source>
</evidence>
<comment type="caution">
    <text evidence="6">The sequence shown here is derived from an EMBL/GenBank/DDBJ whole genome shotgun (WGS) entry which is preliminary data.</text>
</comment>
<keyword evidence="7" id="KW-1185">Reference proteome</keyword>
<evidence type="ECO:0000313" key="7">
    <source>
        <dbReference type="Proteomes" id="UP001206924"/>
    </source>
</evidence>
<proteinExistence type="predicted"/>
<dbReference type="InterPro" id="IPR000485">
    <property type="entry name" value="AsnC-type_HTH_dom"/>
</dbReference>
<keyword evidence="1" id="KW-0805">Transcription regulation</keyword>
<dbReference type="SMART" id="SM00344">
    <property type="entry name" value="HTH_ASNC"/>
    <property type="match status" value="1"/>
</dbReference>
<dbReference type="InterPro" id="IPR036390">
    <property type="entry name" value="WH_DNA-bd_sf"/>
</dbReference>
<organism evidence="6 7">
    <name type="scientific">Arthrobacter jinronghuae</name>
    <dbReference type="NCBI Taxonomy" id="2964609"/>
    <lineage>
        <taxon>Bacteria</taxon>
        <taxon>Bacillati</taxon>
        <taxon>Actinomycetota</taxon>
        <taxon>Actinomycetes</taxon>
        <taxon>Micrococcales</taxon>
        <taxon>Micrococcaceae</taxon>
        <taxon>Arthrobacter</taxon>
    </lineage>
</organism>
<dbReference type="InterPro" id="IPR019887">
    <property type="entry name" value="Tscrpt_reg_AsnC/Lrp_C"/>
</dbReference>
<dbReference type="SUPFAM" id="SSF46785">
    <property type="entry name" value="Winged helix' DNA-binding domain"/>
    <property type="match status" value="1"/>
</dbReference>
<dbReference type="Pfam" id="PF13404">
    <property type="entry name" value="HTH_AsnC-type"/>
    <property type="match status" value="1"/>
</dbReference>
<protein>
    <submittedName>
        <fullName evidence="6">Lrp/AsnC family transcriptional regulator</fullName>
    </submittedName>
</protein>
<dbReference type="Gene3D" id="1.10.10.10">
    <property type="entry name" value="Winged helix-like DNA-binding domain superfamily/Winged helix DNA-binding domain"/>
    <property type="match status" value="1"/>
</dbReference>
<dbReference type="InterPro" id="IPR019885">
    <property type="entry name" value="Tscrpt_reg_HTH_AsnC-type_CS"/>
</dbReference>
<evidence type="ECO:0000256" key="3">
    <source>
        <dbReference type="ARBA" id="ARBA00023163"/>
    </source>
</evidence>
<evidence type="ECO:0000256" key="2">
    <source>
        <dbReference type="ARBA" id="ARBA00023125"/>
    </source>
</evidence>
<dbReference type="PROSITE" id="PS50956">
    <property type="entry name" value="HTH_ASNC_2"/>
    <property type="match status" value="1"/>
</dbReference>
<evidence type="ECO:0000313" key="6">
    <source>
        <dbReference type="EMBL" id="MCQ1951428.1"/>
    </source>
</evidence>
<dbReference type="PROSITE" id="PS00519">
    <property type="entry name" value="HTH_ASNC_1"/>
    <property type="match status" value="1"/>
</dbReference>
<dbReference type="EMBL" id="JANFLP010000017">
    <property type="protein sequence ID" value="MCQ1951428.1"/>
    <property type="molecule type" value="Genomic_DNA"/>
</dbReference>
<keyword evidence="3" id="KW-0804">Transcription</keyword>
<dbReference type="SUPFAM" id="SSF54909">
    <property type="entry name" value="Dimeric alpha+beta barrel"/>
    <property type="match status" value="1"/>
</dbReference>
<dbReference type="PANTHER" id="PTHR30154">
    <property type="entry name" value="LEUCINE-RESPONSIVE REGULATORY PROTEIN"/>
    <property type="match status" value="1"/>
</dbReference>
<dbReference type="InterPro" id="IPR036388">
    <property type="entry name" value="WH-like_DNA-bd_sf"/>
</dbReference>
<dbReference type="Pfam" id="PF01037">
    <property type="entry name" value="AsnC_trans_reg"/>
    <property type="match status" value="1"/>
</dbReference>
<dbReference type="Proteomes" id="UP001206924">
    <property type="component" value="Unassembled WGS sequence"/>
</dbReference>
<dbReference type="Gene3D" id="3.30.70.920">
    <property type="match status" value="1"/>
</dbReference>
<sequence length="179" mass="19091">MQPLDTTDLRLLLALAEDSTRTAVALAAVLGLSRNTVQARLAGLERKGAFLPFERRISTAALGYPLMAFVHVHVHQPSLARITEDLAGLPEVVEAHGLTGDADILLRVVAADAEDLFRINKQILAVEGVQRCDTNLAMGELIPLRAAPLLRRGAQLPQPPSSGSERREQAPATAKAGPA</sequence>
<feature type="region of interest" description="Disordered" evidence="4">
    <location>
        <begin position="152"/>
        <end position="179"/>
    </location>
</feature>